<organism evidence="9 10">
    <name type="scientific">Verticiella sediminum</name>
    <dbReference type="NCBI Taxonomy" id="1247510"/>
    <lineage>
        <taxon>Bacteria</taxon>
        <taxon>Pseudomonadati</taxon>
        <taxon>Pseudomonadota</taxon>
        <taxon>Betaproteobacteria</taxon>
        <taxon>Burkholderiales</taxon>
        <taxon>Alcaligenaceae</taxon>
        <taxon>Verticiella</taxon>
    </lineage>
</organism>
<dbReference type="Gene3D" id="1.10.540.10">
    <property type="entry name" value="Acyl-CoA dehydrogenase/oxidase, N-terminal domain"/>
    <property type="match status" value="1"/>
</dbReference>
<dbReference type="InterPro" id="IPR009100">
    <property type="entry name" value="AcylCoA_DH/oxidase_NM_dom_sf"/>
</dbReference>
<dbReference type="GO" id="GO:0050660">
    <property type="term" value="F:flavin adenine dinucleotide binding"/>
    <property type="evidence" value="ECO:0007669"/>
    <property type="project" value="InterPro"/>
</dbReference>
<dbReference type="InterPro" id="IPR009075">
    <property type="entry name" value="AcylCo_DH/oxidase_C"/>
</dbReference>
<keyword evidence="4" id="KW-0274">FAD</keyword>
<dbReference type="SUPFAM" id="SSF56645">
    <property type="entry name" value="Acyl-CoA dehydrogenase NM domain-like"/>
    <property type="match status" value="1"/>
</dbReference>
<evidence type="ECO:0000259" key="7">
    <source>
        <dbReference type="Pfam" id="PF02770"/>
    </source>
</evidence>
<evidence type="ECO:0000259" key="6">
    <source>
        <dbReference type="Pfam" id="PF00441"/>
    </source>
</evidence>
<sequence length="378" mass="41516">MLNLPEETVALQDLTRRLVREYQMPLETRMLRGEKLLAADYLPGTQAAREAGLWGLALPEEYGGAHLSTVDQMAIVEENFRCLAPLRFGGAALSPLFNGTPGQKEKFLFPVLEGRMKYAFAQTEPGGGGDPGGAIRTQARRQGAGWVINGTKVFISHVAEADYIFVVAVTDSELRQRGGISMFAVERGNPGLKIAREIPVLGGMIVHELFFDDCYVPDEDLIGGEGGGFRNAQIALSVARFAVGARALGIAQRAYEMMVGYARQRHTFGKPLAERQAVQGMIVDSWMEIHQARLALYNAAQRNDRGYDTRVEAGMIKMLGTEVVGRVLDRAIQVHGAAGVSLDNPLAHWYDSQRLARIYEGPTEVHKYHVLARHLLAA</sequence>
<evidence type="ECO:0000313" key="10">
    <source>
        <dbReference type="Proteomes" id="UP000318405"/>
    </source>
</evidence>
<dbReference type="Proteomes" id="UP000318405">
    <property type="component" value="Unassembled WGS sequence"/>
</dbReference>
<dbReference type="InterPro" id="IPR036250">
    <property type="entry name" value="AcylCo_DH-like_C"/>
</dbReference>
<dbReference type="RefSeq" id="WP_143946163.1">
    <property type="nucleotide sequence ID" value="NZ_BAABMB010000001.1"/>
</dbReference>
<evidence type="ECO:0000256" key="5">
    <source>
        <dbReference type="ARBA" id="ARBA00023002"/>
    </source>
</evidence>
<dbReference type="InterPro" id="IPR006091">
    <property type="entry name" value="Acyl-CoA_Oxase/DH_mid-dom"/>
</dbReference>
<dbReference type="AlphaFoldDB" id="A0A556B264"/>
<evidence type="ECO:0000313" key="9">
    <source>
        <dbReference type="EMBL" id="TSH99254.1"/>
    </source>
</evidence>
<keyword evidence="3" id="KW-0285">Flavoprotein</keyword>
<dbReference type="Gene3D" id="2.40.110.10">
    <property type="entry name" value="Butyryl-CoA Dehydrogenase, subunit A, domain 2"/>
    <property type="match status" value="1"/>
</dbReference>
<evidence type="ECO:0000256" key="1">
    <source>
        <dbReference type="ARBA" id="ARBA00001974"/>
    </source>
</evidence>
<keyword evidence="5" id="KW-0560">Oxidoreductase</keyword>
<dbReference type="InterPro" id="IPR050741">
    <property type="entry name" value="Acyl-CoA_dehydrogenase"/>
</dbReference>
<evidence type="ECO:0000256" key="3">
    <source>
        <dbReference type="ARBA" id="ARBA00022630"/>
    </source>
</evidence>
<dbReference type="GO" id="GO:0005737">
    <property type="term" value="C:cytoplasm"/>
    <property type="evidence" value="ECO:0007669"/>
    <property type="project" value="TreeGrafter"/>
</dbReference>
<evidence type="ECO:0000259" key="8">
    <source>
        <dbReference type="Pfam" id="PF02771"/>
    </source>
</evidence>
<dbReference type="Pfam" id="PF02771">
    <property type="entry name" value="Acyl-CoA_dh_N"/>
    <property type="match status" value="1"/>
</dbReference>
<dbReference type="PANTHER" id="PTHR48083:SF2">
    <property type="entry name" value="MEDIUM-CHAIN SPECIFIC ACYL-COA DEHYDROGENASE, MITOCHONDRIAL"/>
    <property type="match status" value="1"/>
</dbReference>
<dbReference type="CDD" id="cd00567">
    <property type="entry name" value="ACAD"/>
    <property type="match status" value="1"/>
</dbReference>
<accession>A0A556B264</accession>
<dbReference type="SUPFAM" id="SSF47203">
    <property type="entry name" value="Acyl-CoA dehydrogenase C-terminal domain-like"/>
    <property type="match status" value="1"/>
</dbReference>
<dbReference type="InterPro" id="IPR013786">
    <property type="entry name" value="AcylCoA_DH/ox_N"/>
</dbReference>
<proteinExistence type="inferred from homology"/>
<protein>
    <submittedName>
        <fullName evidence="9">Acyl-CoA dehydrogenase</fullName>
    </submittedName>
</protein>
<dbReference type="GO" id="GO:0003995">
    <property type="term" value="F:acyl-CoA dehydrogenase activity"/>
    <property type="evidence" value="ECO:0007669"/>
    <property type="project" value="TreeGrafter"/>
</dbReference>
<dbReference type="PANTHER" id="PTHR48083">
    <property type="entry name" value="MEDIUM-CHAIN SPECIFIC ACYL-COA DEHYDROGENASE, MITOCHONDRIAL-RELATED"/>
    <property type="match status" value="1"/>
</dbReference>
<dbReference type="OrthoDB" id="7807987at2"/>
<comment type="caution">
    <text evidence="9">The sequence shown here is derived from an EMBL/GenBank/DDBJ whole genome shotgun (WGS) entry which is preliminary data.</text>
</comment>
<evidence type="ECO:0000256" key="2">
    <source>
        <dbReference type="ARBA" id="ARBA00009347"/>
    </source>
</evidence>
<name>A0A556B264_9BURK</name>
<feature type="domain" description="Acyl-CoA oxidase/dehydrogenase middle" evidence="7">
    <location>
        <begin position="119"/>
        <end position="214"/>
    </location>
</feature>
<dbReference type="GO" id="GO:0033539">
    <property type="term" value="P:fatty acid beta-oxidation using acyl-CoA dehydrogenase"/>
    <property type="evidence" value="ECO:0007669"/>
    <property type="project" value="TreeGrafter"/>
</dbReference>
<dbReference type="Pfam" id="PF00441">
    <property type="entry name" value="Acyl-CoA_dh_1"/>
    <property type="match status" value="1"/>
</dbReference>
<feature type="domain" description="Acyl-CoA dehydrogenase/oxidase C-terminal" evidence="6">
    <location>
        <begin position="226"/>
        <end position="373"/>
    </location>
</feature>
<evidence type="ECO:0000256" key="4">
    <source>
        <dbReference type="ARBA" id="ARBA00022827"/>
    </source>
</evidence>
<comment type="cofactor">
    <cofactor evidence="1">
        <name>FAD</name>
        <dbReference type="ChEBI" id="CHEBI:57692"/>
    </cofactor>
</comment>
<dbReference type="InterPro" id="IPR046373">
    <property type="entry name" value="Acyl-CoA_Oxase/DH_mid-dom_sf"/>
</dbReference>
<reference evidence="9 10" key="1">
    <citation type="submission" date="2019-07" db="EMBL/GenBank/DDBJ databases">
        <title>Qingshengfaniella alkalisoli gen. nov., sp. nov., isolated from saline soil.</title>
        <authorList>
            <person name="Xu L."/>
            <person name="Huang X.-X."/>
            <person name="Sun J.-Q."/>
        </authorList>
    </citation>
    <scope>NUCLEOTIDE SEQUENCE [LARGE SCALE GENOMIC DNA]</scope>
    <source>
        <strain evidence="9 10">DSM 27279</strain>
    </source>
</reference>
<gene>
    <name evidence="9" type="ORF">FOZ76_00560</name>
</gene>
<dbReference type="Pfam" id="PF02770">
    <property type="entry name" value="Acyl-CoA_dh_M"/>
    <property type="match status" value="1"/>
</dbReference>
<dbReference type="InterPro" id="IPR037069">
    <property type="entry name" value="AcylCoA_DH/ox_N_sf"/>
</dbReference>
<dbReference type="EMBL" id="VLTJ01000001">
    <property type="protein sequence ID" value="TSH99254.1"/>
    <property type="molecule type" value="Genomic_DNA"/>
</dbReference>
<dbReference type="Gene3D" id="1.20.140.10">
    <property type="entry name" value="Butyryl-CoA Dehydrogenase, subunit A, domain 3"/>
    <property type="match status" value="1"/>
</dbReference>
<feature type="domain" description="Acyl-CoA dehydrogenase/oxidase N-terminal" evidence="8">
    <location>
        <begin position="6"/>
        <end position="114"/>
    </location>
</feature>
<comment type="similarity">
    <text evidence="2">Belongs to the acyl-CoA dehydrogenase family.</text>
</comment>
<keyword evidence="10" id="KW-1185">Reference proteome</keyword>